<organism evidence="1 2">
    <name type="scientific">Gossypium raimondii</name>
    <name type="common">Peruvian cotton</name>
    <name type="synonym">Gossypium klotzschianum subsp. raimondii</name>
    <dbReference type="NCBI Taxonomy" id="29730"/>
    <lineage>
        <taxon>Eukaryota</taxon>
        <taxon>Viridiplantae</taxon>
        <taxon>Streptophyta</taxon>
        <taxon>Embryophyta</taxon>
        <taxon>Tracheophyta</taxon>
        <taxon>Spermatophyta</taxon>
        <taxon>Magnoliopsida</taxon>
        <taxon>eudicotyledons</taxon>
        <taxon>Gunneridae</taxon>
        <taxon>Pentapetalae</taxon>
        <taxon>rosids</taxon>
        <taxon>malvids</taxon>
        <taxon>Malvales</taxon>
        <taxon>Malvaceae</taxon>
        <taxon>Malvoideae</taxon>
        <taxon>Gossypium</taxon>
    </lineage>
</organism>
<reference evidence="1 2" key="1">
    <citation type="journal article" date="2019" name="Genome Biol. Evol.">
        <title>Insights into the evolution of the New World diploid cottons (Gossypium, subgenus Houzingenia) based on genome sequencing.</title>
        <authorList>
            <person name="Grover C.E."/>
            <person name="Arick M.A. 2nd"/>
            <person name="Thrash A."/>
            <person name="Conover J.L."/>
            <person name="Sanders W.S."/>
            <person name="Peterson D.G."/>
            <person name="Frelichowski J.E."/>
            <person name="Scheffler J.A."/>
            <person name="Scheffler B.E."/>
            <person name="Wendel J.F."/>
        </authorList>
    </citation>
    <scope>NUCLEOTIDE SEQUENCE [LARGE SCALE GENOMIC DNA]</scope>
    <source>
        <strain evidence="1">8</strain>
        <tissue evidence="1">Leaf</tissue>
    </source>
</reference>
<evidence type="ECO:0000313" key="2">
    <source>
        <dbReference type="Proteomes" id="UP000593578"/>
    </source>
</evidence>
<comment type="caution">
    <text evidence="1">The sequence shown here is derived from an EMBL/GenBank/DDBJ whole genome shotgun (WGS) entry which is preliminary data.</text>
</comment>
<evidence type="ECO:0000313" key="1">
    <source>
        <dbReference type="EMBL" id="MBA0587017.1"/>
    </source>
</evidence>
<name>A0A7J8PCM1_GOSRA</name>
<proteinExistence type="predicted"/>
<dbReference type="Proteomes" id="UP000593578">
    <property type="component" value="Unassembled WGS sequence"/>
</dbReference>
<dbReference type="PANTHER" id="PTHR33710">
    <property type="entry name" value="BNAC02G09200D PROTEIN"/>
    <property type="match status" value="1"/>
</dbReference>
<dbReference type="PANTHER" id="PTHR33710:SF64">
    <property type="entry name" value="ENDONUCLEASE_EXONUCLEASE_PHOSPHATASE DOMAIN-CONTAINING PROTEIN"/>
    <property type="match status" value="1"/>
</dbReference>
<protein>
    <recommendedName>
        <fullName evidence="3">Reverse transcriptase zinc-binding domain-containing protein</fullName>
    </recommendedName>
</protein>
<accession>A0A7J8PCM1</accession>
<dbReference type="AlphaFoldDB" id="A0A7J8PCM1"/>
<sequence>MDKQVAMDVGKAIREVVAVDWRDRDGGWTEYIQLRVIKDVLQLCEGWKARVHISDFKDIMDKMALVDIKPDIGWFIWVNNRSGGSMIKERLDRFLMSVSLIENFSFMATSVVRQIKFDHDAIMLDIWGRKPKEQIKDPRLCFRCGAEHETFIHALKYCPTSQTILSIGGLDNSTISKEYKCCIDWLENMMRVLDKKAMAKLMTTLWNSWNNRNNFIFRGKEDEAHVIWDRARTLSQEFRICNLINDPLLSTNPVVKRWEIPLKGFVKINFVASICDNRVGYVVIARDEEGFVLGGGKGFKEVSISVEEVECYAFEESIKLTW</sequence>
<evidence type="ECO:0008006" key="3">
    <source>
        <dbReference type="Google" id="ProtNLM"/>
    </source>
</evidence>
<dbReference type="EMBL" id="JABEZZ010000006">
    <property type="protein sequence ID" value="MBA0587017.1"/>
    <property type="molecule type" value="Genomic_DNA"/>
</dbReference>
<gene>
    <name evidence="1" type="ORF">Gorai_000154</name>
</gene>